<dbReference type="EMBL" id="MU003882">
    <property type="protein sequence ID" value="KAF2716295.1"/>
    <property type="molecule type" value="Genomic_DNA"/>
</dbReference>
<dbReference type="AlphaFoldDB" id="A0A9P4UKV0"/>
<accession>A0A9P4UKV0</accession>
<evidence type="ECO:0000313" key="2">
    <source>
        <dbReference type="EMBL" id="KAF2716295.1"/>
    </source>
</evidence>
<feature type="transmembrane region" description="Helical" evidence="1">
    <location>
        <begin position="101"/>
        <end position="121"/>
    </location>
</feature>
<reference evidence="2" key="1">
    <citation type="journal article" date="2020" name="Stud. Mycol.">
        <title>101 Dothideomycetes genomes: a test case for predicting lifestyles and emergence of pathogens.</title>
        <authorList>
            <person name="Haridas S."/>
            <person name="Albert R."/>
            <person name="Binder M."/>
            <person name="Bloem J."/>
            <person name="Labutti K."/>
            <person name="Salamov A."/>
            <person name="Andreopoulos B."/>
            <person name="Baker S."/>
            <person name="Barry K."/>
            <person name="Bills G."/>
            <person name="Bluhm B."/>
            <person name="Cannon C."/>
            <person name="Castanera R."/>
            <person name="Culley D."/>
            <person name="Daum C."/>
            <person name="Ezra D."/>
            <person name="Gonzalez J."/>
            <person name="Henrissat B."/>
            <person name="Kuo A."/>
            <person name="Liang C."/>
            <person name="Lipzen A."/>
            <person name="Lutzoni F."/>
            <person name="Magnuson J."/>
            <person name="Mondo S."/>
            <person name="Nolan M."/>
            <person name="Ohm R."/>
            <person name="Pangilinan J."/>
            <person name="Park H.-J."/>
            <person name="Ramirez L."/>
            <person name="Alfaro M."/>
            <person name="Sun H."/>
            <person name="Tritt A."/>
            <person name="Yoshinaga Y."/>
            <person name="Zwiers L.-H."/>
            <person name="Turgeon B."/>
            <person name="Goodwin S."/>
            <person name="Spatafora J."/>
            <person name="Crous P."/>
            <person name="Grigoriev I."/>
        </authorList>
    </citation>
    <scope>NUCLEOTIDE SEQUENCE</scope>
    <source>
        <strain evidence="2">CBS 116435</strain>
    </source>
</reference>
<name>A0A9P4UKV0_9PEZI</name>
<keyword evidence="1" id="KW-0812">Transmembrane</keyword>
<comment type="caution">
    <text evidence="2">The sequence shown here is derived from an EMBL/GenBank/DDBJ whole genome shotgun (WGS) entry which is preliminary data.</text>
</comment>
<keyword evidence="3" id="KW-1185">Reference proteome</keyword>
<dbReference type="Proteomes" id="UP000799441">
    <property type="component" value="Unassembled WGS sequence"/>
</dbReference>
<keyword evidence="1" id="KW-1133">Transmembrane helix</keyword>
<evidence type="ECO:0000256" key="1">
    <source>
        <dbReference type="SAM" id="Phobius"/>
    </source>
</evidence>
<evidence type="ECO:0000313" key="3">
    <source>
        <dbReference type="Proteomes" id="UP000799441"/>
    </source>
</evidence>
<proteinExistence type="predicted"/>
<keyword evidence="1" id="KW-0472">Membrane</keyword>
<sequence length="141" mass="16343">MKECVTSDCTGVSFFRISPYKKLTSLAAHEQKETKASRWDRLQRVRMRDTGSSEPNEKTVHCLFPTLHILYNKSSKSWVGLYDQRQNPGNNITTICSFAAWNGYILHISWLFLSILLQVLIPSDRLTIVNQQLSSDYRWQS</sequence>
<gene>
    <name evidence="2" type="ORF">K431DRAFT_20526</name>
</gene>
<protein>
    <submittedName>
        <fullName evidence="2">Uncharacterized protein</fullName>
    </submittedName>
</protein>
<organism evidence="2 3">
    <name type="scientific">Polychaeton citri CBS 116435</name>
    <dbReference type="NCBI Taxonomy" id="1314669"/>
    <lineage>
        <taxon>Eukaryota</taxon>
        <taxon>Fungi</taxon>
        <taxon>Dikarya</taxon>
        <taxon>Ascomycota</taxon>
        <taxon>Pezizomycotina</taxon>
        <taxon>Dothideomycetes</taxon>
        <taxon>Dothideomycetidae</taxon>
        <taxon>Capnodiales</taxon>
        <taxon>Capnodiaceae</taxon>
        <taxon>Polychaeton</taxon>
    </lineage>
</organism>